<dbReference type="AlphaFoldDB" id="A0A4P2R255"/>
<organism evidence="1 2">
    <name type="scientific">Sorangium cellulosum</name>
    <name type="common">Polyangium cellulosum</name>
    <dbReference type="NCBI Taxonomy" id="56"/>
    <lineage>
        <taxon>Bacteria</taxon>
        <taxon>Pseudomonadati</taxon>
        <taxon>Myxococcota</taxon>
        <taxon>Polyangia</taxon>
        <taxon>Polyangiales</taxon>
        <taxon>Polyangiaceae</taxon>
        <taxon>Sorangium</taxon>
    </lineage>
</organism>
<dbReference type="Proteomes" id="UP000295497">
    <property type="component" value="Chromosome"/>
</dbReference>
<evidence type="ECO:0000313" key="1">
    <source>
        <dbReference type="EMBL" id="AUX36955.1"/>
    </source>
</evidence>
<dbReference type="EMBL" id="CP012672">
    <property type="protein sequence ID" value="AUX36955.1"/>
    <property type="molecule type" value="Genomic_DNA"/>
</dbReference>
<evidence type="ECO:0000313" key="2">
    <source>
        <dbReference type="Proteomes" id="UP000295497"/>
    </source>
</evidence>
<reference evidence="1 2" key="1">
    <citation type="submission" date="2015-09" db="EMBL/GenBank/DDBJ databases">
        <title>Sorangium comparison.</title>
        <authorList>
            <person name="Zaburannyi N."/>
            <person name="Bunk B."/>
            <person name="Overmann J."/>
            <person name="Mueller R."/>
        </authorList>
    </citation>
    <scope>NUCLEOTIDE SEQUENCE [LARGE SCALE GENOMIC DNA]</scope>
    <source>
        <strain evidence="1 2">So ce836</strain>
    </source>
</reference>
<name>A0A4P2R255_SORCE</name>
<proteinExistence type="predicted"/>
<sequence length="364" mass="38300">MIRCLKHSVFISIFLIFLAVSSCERMSQMGGRCESTADCESDTQYAPGTECTDNECTCVQEGHTLCCAPEDTAPDCFLACRPCSECQEGWFSCAPGTAGTACDNDAKCAGPPDPRCGAGRCVDRVCQLEIYPGPLPSQVRGDCAQLECTHEGKVVSKPDPADFYNDGNLCTSDVCSVENRPVNVPFDNGISLMDLYSVDQICYEAQPFDCIVEDDQCGTRRICVPTVGAQRGGGFCAPSHCINLRRDPDEADVDCGGICRRPCENGSRCSVPQDCISGVCLGDPKTCQSPSISDGVRNGSETGVDCGGPWAPCPPGGGCATGADCETGVCWAGVCEEPTCIDGVRNGGELGVDCGGQACPECPR</sequence>
<gene>
    <name evidence="1" type="ORF">SOCE836_091740</name>
</gene>
<accession>A0A4P2R255</accession>
<dbReference type="PROSITE" id="PS51257">
    <property type="entry name" value="PROKAR_LIPOPROTEIN"/>
    <property type="match status" value="1"/>
</dbReference>
<protein>
    <submittedName>
        <fullName evidence="1">Uncharacterized protein</fullName>
    </submittedName>
</protein>